<keyword evidence="3" id="KW-0238">DNA-binding</keyword>
<evidence type="ECO:0000313" key="6">
    <source>
        <dbReference type="EMBL" id="MEL0658607.1"/>
    </source>
</evidence>
<dbReference type="RefSeq" id="WP_341627251.1">
    <property type="nucleotide sequence ID" value="NZ_JBAKBA010000009.1"/>
</dbReference>
<dbReference type="PROSITE" id="PS50931">
    <property type="entry name" value="HTH_LYSR"/>
    <property type="match status" value="1"/>
</dbReference>
<sequence length="309" mass="34608">MNTNKMLPLLADMAIFVTVIEQGNFSKAAKKLGVTPSVVSRKISHLEDALGIKLLQRTTRQLSLTESGKVTFINCKEMVNAAEQAISASTSITSTVSGLLRISAPKSLSNEVLRPLFVEFLSLYPNIQLHLKVTDQVLDPIHDSIDFLIHINEQPIESLVNIQLGRVEQTLCASPEYLRNHTALLLPEDLKKHSCLCLGENANDNRWRFINKNQQVTVQVTGPYLVNHSEMRRDAIEQGLGIGALPDYMAIQSIKSGKLIPLLNDWSLQGNYKGEICLQFVQSKYMPNKNRIFIDFIKQKLLTTKVKKG</sequence>
<keyword evidence="4" id="KW-0804">Transcription</keyword>
<dbReference type="PRINTS" id="PR00039">
    <property type="entry name" value="HTHLYSR"/>
</dbReference>
<comment type="caution">
    <text evidence="6">The sequence shown here is derived from an EMBL/GenBank/DDBJ whole genome shotgun (WGS) entry which is preliminary data.</text>
</comment>
<evidence type="ECO:0000256" key="1">
    <source>
        <dbReference type="ARBA" id="ARBA00009437"/>
    </source>
</evidence>
<feature type="domain" description="HTH lysR-type" evidence="5">
    <location>
        <begin position="8"/>
        <end position="65"/>
    </location>
</feature>
<dbReference type="InterPro" id="IPR000847">
    <property type="entry name" value="LysR_HTH_N"/>
</dbReference>
<keyword evidence="7" id="KW-1185">Reference proteome</keyword>
<dbReference type="InterPro" id="IPR005119">
    <property type="entry name" value="LysR_subst-bd"/>
</dbReference>
<proteinExistence type="inferred from homology"/>
<evidence type="ECO:0000256" key="4">
    <source>
        <dbReference type="ARBA" id="ARBA00023163"/>
    </source>
</evidence>
<dbReference type="PANTHER" id="PTHR30537">
    <property type="entry name" value="HTH-TYPE TRANSCRIPTIONAL REGULATOR"/>
    <property type="match status" value="1"/>
</dbReference>
<dbReference type="EMBL" id="JBAKBA010000009">
    <property type="protein sequence ID" value="MEL0658607.1"/>
    <property type="molecule type" value="Genomic_DNA"/>
</dbReference>
<comment type="similarity">
    <text evidence="1">Belongs to the LysR transcriptional regulatory family.</text>
</comment>
<dbReference type="InterPro" id="IPR036390">
    <property type="entry name" value="WH_DNA-bd_sf"/>
</dbReference>
<organism evidence="6 7">
    <name type="scientific">Psychromonas arctica</name>
    <dbReference type="NCBI Taxonomy" id="168275"/>
    <lineage>
        <taxon>Bacteria</taxon>
        <taxon>Pseudomonadati</taxon>
        <taxon>Pseudomonadota</taxon>
        <taxon>Gammaproteobacteria</taxon>
        <taxon>Alteromonadales</taxon>
        <taxon>Psychromonadaceae</taxon>
        <taxon>Psychromonas</taxon>
    </lineage>
</organism>
<dbReference type="InterPro" id="IPR036388">
    <property type="entry name" value="WH-like_DNA-bd_sf"/>
</dbReference>
<dbReference type="Pfam" id="PF03466">
    <property type="entry name" value="LysR_substrate"/>
    <property type="match status" value="1"/>
</dbReference>
<keyword evidence="2" id="KW-0805">Transcription regulation</keyword>
<gene>
    <name evidence="6" type="ORF">V6255_05570</name>
</gene>
<dbReference type="InterPro" id="IPR058163">
    <property type="entry name" value="LysR-type_TF_proteobact-type"/>
</dbReference>
<dbReference type="Gene3D" id="1.10.10.10">
    <property type="entry name" value="Winged helix-like DNA-binding domain superfamily/Winged helix DNA-binding domain"/>
    <property type="match status" value="1"/>
</dbReference>
<evidence type="ECO:0000256" key="3">
    <source>
        <dbReference type="ARBA" id="ARBA00023125"/>
    </source>
</evidence>
<dbReference type="CDD" id="cd08422">
    <property type="entry name" value="PBP2_CrgA_like"/>
    <property type="match status" value="1"/>
</dbReference>
<name>A0ABU9H9R7_9GAMM</name>
<accession>A0ABU9H9R7</accession>
<dbReference type="SUPFAM" id="SSF46785">
    <property type="entry name" value="Winged helix' DNA-binding domain"/>
    <property type="match status" value="1"/>
</dbReference>
<dbReference type="Gene3D" id="3.40.190.290">
    <property type="match status" value="1"/>
</dbReference>
<dbReference type="SUPFAM" id="SSF53850">
    <property type="entry name" value="Periplasmic binding protein-like II"/>
    <property type="match status" value="1"/>
</dbReference>
<dbReference type="Proteomes" id="UP001366060">
    <property type="component" value="Unassembled WGS sequence"/>
</dbReference>
<reference evidence="6 7" key="1">
    <citation type="submission" date="2024-02" db="EMBL/GenBank/DDBJ databases">
        <title>Bacteria isolated from the canopy kelp, Nereocystis luetkeana.</title>
        <authorList>
            <person name="Pfister C.A."/>
            <person name="Younker I.T."/>
            <person name="Light S.H."/>
        </authorList>
    </citation>
    <scope>NUCLEOTIDE SEQUENCE [LARGE SCALE GENOMIC DNA]</scope>
    <source>
        <strain evidence="6 7">TI.2.07</strain>
    </source>
</reference>
<dbReference type="Pfam" id="PF00126">
    <property type="entry name" value="HTH_1"/>
    <property type="match status" value="1"/>
</dbReference>
<dbReference type="PANTHER" id="PTHR30537:SF5">
    <property type="entry name" value="HTH-TYPE TRANSCRIPTIONAL ACTIVATOR TTDR-RELATED"/>
    <property type="match status" value="1"/>
</dbReference>
<evidence type="ECO:0000256" key="2">
    <source>
        <dbReference type="ARBA" id="ARBA00023015"/>
    </source>
</evidence>
<evidence type="ECO:0000313" key="7">
    <source>
        <dbReference type="Proteomes" id="UP001366060"/>
    </source>
</evidence>
<protein>
    <submittedName>
        <fullName evidence="6">LysR family transcriptional regulator</fullName>
    </submittedName>
</protein>
<evidence type="ECO:0000259" key="5">
    <source>
        <dbReference type="PROSITE" id="PS50931"/>
    </source>
</evidence>